<dbReference type="Proteomes" id="UP001143910">
    <property type="component" value="Unassembled WGS sequence"/>
</dbReference>
<reference evidence="1" key="1">
    <citation type="submission" date="2022-08" db="EMBL/GenBank/DDBJ databases">
        <title>Genome Sequence of Lecanicillium fungicola.</title>
        <authorList>
            <person name="Buettner E."/>
        </authorList>
    </citation>
    <scope>NUCLEOTIDE SEQUENCE</scope>
    <source>
        <strain evidence="1">Babe33</strain>
    </source>
</reference>
<accession>A0ACC1MJM1</accession>
<organism evidence="1 2">
    <name type="scientific">Zarea fungicola</name>
    <dbReference type="NCBI Taxonomy" id="93591"/>
    <lineage>
        <taxon>Eukaryota</taxon>
        <taxon>Fungi</taxon>
        <taxon>Dikarya</taxon>
        <taxon>Ascomycota</taxon>
        <taxon>Pezizomycotina</taxon>
        <taxon>Sordariomycetes</taxon>
        <taxon>Hypocreomycetidae</taxon>
        <taxon>Hypocreales</taxon>
        <taxon>Cordycipitaceae</taxon>
        <taxon>Zarea</taxon>
    </lineage>
</organism>
<name>A0ACC1MJM1_9HYPO</name>
<comment type="caution">
    <text evidence="1">The sequence shown here is derived from an EMBL/GenBank/DDBJ whole genome shotgun (WGS) entry which is preliminary data.</text>
</comment>
<keyword evidence="2" id="KW-1185">Reference proteome</keyword>
<sequence length="152" mass="16562">MDPSRDSTPIGDVDALIHQLQAIVEDPKGAAILSNINDAKRQQLKQLARAASVALEEPFETVQRLVYSPLPLITTRIAQEHKIFATVVGSQEPVSFDDLKNATGLQAAILESVLDYLGSQGMLREPQRGQYAPTGLTNLMMAPLFNDAITHL</sequence>
<gene>
    <name evidence="1" type="ORF">NQ176_g9863</name>
</gene>
<proteinExistence type="predicted"/>
<evidence type="ECO:0000313" key="1">
    <source>
        <dbReference type="EMBL" id="KAJ2967034.1"/>
    </source>
</evidence>
<protein>
    <submittedName>
        <fullName evidence="1">Uncharacterized protein</fullName>
    </submittedName>
</protein>
<evidence type="ECO:0000313" key="2">
    <source>
        <dbReference type="Proteomes" id="UP001143910"/>
    </source>
</evidence>
<dbReference type="EMBL" id="JANJQO010002426">
    <property type="protein sequence ID" value="KAJ2967034.1"/>
    <property type="molecule type" value="Genomic_DNA"/>
</dbReference>